<reference evidence="1 2" key="1">
    <citation type="submission" date="2017-05" db="EMBL/GenBank/DDBJ databases">
        <authorList>
            <person name="Varghese N."/>
            <person name="Submissions S."/>
        </authorList>
    </citation>
    <scope>NUCLEOTIDE SEQUENCE [LARGE SCALE GENOMIC DNA]</scope>
    <source>
        <strain evidence="1 2">DSM 100094</strain>
    </source>
</reference>
<dbReference type="AlphaFoldDB" id="A0A521CUQ0"/>
<proteinExistence type="predicted"/>
<dbReference type="Proteomes" id="UP000319014">
    <property type="component" value="Unassembled WGS sequence"/>
</dbReference>
<organism evidence="1 2">
    <name type="scientific">Paracoccus laeviglucosivorans</name>
    <dbReference type="NCBI Taxonomy" id="1197861"/>
    <lineage>
        <taxon>Bacteria</taxon>
        <taxon>Pseudomonadati</taxon>
        <taxon>Pseudomonadota</taxon>
        <taxon>Alphaproteobacteria</taxon>
        <taxon>Rhodobacterales</taxon>
        <taxon>Paracoccaceae</taxon>
        <taxon>Paracoccus</taxon>
    </lineage>
</organism>
<name>A0A521CUQ0_9RHOB</name>
<evidence type="ECO:0000313" key="1">
    <source>
        <dbReference type="EMBL" id="SMO63184.1"/>
    </source>
</evidence>
<dbReference type="EMBL" id="FXTK01000005">
    <property type="protein sequence ID" value="SMO63184.1"/>
    <property type="molecule type" value="Genomic_DNA"/>
</dbReference>
<evidence type="ECO:0000313" key="2">
    <source>
        <dbReference type="Proteomes" id="UP000319014"/>
    </source>
</evidence>
<accession>A0A521CUQ0</accession>
<keyword evidence="2" id="KW-1185">Reference proteome</keyword>
<protein>
    <submittedName>
        <fullName evidence="1">Uncharacterized protein</fullName>
    </submittedName>
</protein>
<sequence length="36" mass="3712">MVIEGGDPGTKSGLQAIRVFMAVSLAQIGENRVIPG</sequence>
<gene>
    <name evidence="1" type="ORF">SAMN06265221_105187</name>
</gene>